<dbReference type="InterPro" id="IPR000843">
    <property type="entry name" value="HTH_LacI"/>
</dbReference>
<feature type="domain" description="HTH cro/C1-type" evidence="5">
    <location>
        <begin position="1"/>
        <end position="31"/>
    </location>
</feature>
<dbReference type="PANTHER" id="PTHR30146:SF109">
    <property type="entry name" value="HTH-TYPE TRANSCRIPTIONAL REGULATOR GALS"/>
    <property type="match status" value="1"/>
</dbReference>
<dbReference type="Pfam" id="PF00356">
    <property type="entry name" value="LacI"/>
    <property type="match status" value="1"/>
</dbReference>
<dbReference type="PROSITE" id="PS50943">
    <property type="entry name" value="HTH_CROC1"/>
    <property type="match status" value="1"/>
</dbReference>
<keyword evidence="1" id="KW-0805">Transcription regulation</keyword>
<dbReference type="PANTHER" id="PTHR30146">
    <property type="entry name" value="LACI-RELATED TRANSCRIPTIONAL REPRESSOR"/>
    <property type="match status" value="1"/>
</dbReference>
<dbReference type="PROSITE" id="PS00356">
    <property type="entry name" value="HTH_LACI_1"/>
    <property type="match status" value="1"/>
</dbReference>
<dbReference type="STRING" id="157910.SAMN05445850_7739"/>
<evidence type="ECO:0000313" key="7">
    <source>
        <dbReference type="Proteomes" id="UP000199365"/>
    </source>
</evidence>
<dbReference type="AlphaFoldDB" id="A0A1H1KI09"/>
<keyword evidence="2" id="KW-0238">DNA-binding</keyword>
<dbReference type="InterPro" id="IPR046335">
    <property type="entry name" value="LacI/GalR-like_sensor"/>
</dbReference>
<gene>
    <name evidence="6" type="ORF">SAMN05445850_7739</name>
</gene>
<dbReference type="PROSITE" id="PS50932">
    <property type="entry name" value="HTH_LACI_2"/>
    <property type="match status" value="1"/>
</dbReference>
<dbReference type="CDD" id="cd01392">
    <property type="entry name" value="HTH_LacI"/>
    <property type="match status" value="1"/>
</dbReference>
<dbReference type="EMBL" id="FNKX01000004">
    <property type="protein sequence ID" value="SDR61415.1"/>
    <property type="molecule type" value="Genomic_DNA"/>
</dbReference>
<evidence type="ECO:0000313" key="6">
    <source>
        <dbReference type="EMBL" id="SDR61415.1"/>
    </source>
</evidence>
<dbReference type="GO" id="GO:0003700">
    <property type="term" value="F:DNA-binding transcription factor activity"/>
    <property type="evidence" value="ECO:0007669"/>
    <property type="project" value="TreeGrafter"/>
</dbReference>
<keyword evidence="3" id="KW-0804">Transcription</keyword>
<feature type="domain" description="HTH lacI-type" evidence="4">
    <location>
        <begin position="1"/>
        <end position="55"/>
    </location>
</feature>
<dbReference type="CDD" id="cd06284">
    <property type="entry name" value="PBP1_LacI-like"/>
    <property type="match status" value="1"/>
</dbReference>
<keyword evidence="7" id="KW-1185">Reference proteome</keyword>
<evidence type="ECO:0000256" key="1">
    <source>
        <dbReference type="ARBA" id="ARBA00023015"/>
    </source>
</evidence>
<dbReference type="Gene3D" id="3.40.50.2300">
    <property type="match status" value="2"/>
</dbReference>
<accession>A0A1H1KI09</accession>
<evidence type="ECO:0000256" key="2">
    <source>
        <dbReference type="ARBA" id="ARBA00023125"/>
    </source>
</evidence>
<evidence type="ECO:0000259" key="5">
    <source>
        <dbReference type="PROSITE" id="PS50943"/>
    </source>
</evidence>
<dbReference type="RefSeq" id="WP_090812266.1">
    <property type="nucleotide sequence ID" value="NZ_FNKX01000004.1"/>
</dbReference>
<dbReference type="SMART" id="SM00354">
    <property type="entry name" value="HTH_LACI"/>
    <property type="match status" value="1"/>
</dbReference>
<proteinExistence type="predicted"/>
<protein>
    <submittedName>
        <fullName evidence="6">Transcriptional regulator, LacI family</fullName>
    </submittedName>
</protein>
<dbReference type="SUPFAM" id="SSF47413">
    <property type="entry name" value="lambda repressor-like DNA-binding domains"/>
    <property type="match status" value="1"/>
</dbReference>
<reference evidence="7" key="1">
    <citation type="submission" date="2016-10" db="EMBL/GenBank/DDBJ databases">
        <authorList>
            <person name="Varghese N."/>
            <person name="Submissions S."/>
        </authorList>
    </citation>
    <scope>NUCLEOTIDE SEQUENCE [LARGE SCALE GENOMIC DNA]</scope>
    <source>
        <strain evidence="7">DUS833</strain>
    </source>
</reference>
<evidence type="ECO:0000256" key="3">
    <source>
        <dbReference type="ARBA" id="ARBA00023163"/>
    </source>
</evidence>
<dbReference type="InterPro" id="IPR028082">
    <property type="entry name" value="Peripla_BP_I"/>
</dbReference>
<dbReference type="Gene3D" id="1.10.260.40">
    <property type="entry name" value="lambda repressor-like DNA-binding domains"/>
    <property type="match status" value="1"/>
</dbReference>
<dbReference type="Proteomes" id="UP000199365">
    <property type="component" value="Unassembled WGS sequence"/>
</dbReference>
<sequence>MSMDEVAKKAGVSTATVSRVMNGSRSVKASTRARVEAIISQEGYTANRLARNLRTAESRLLITMVPDFSNPFYAEIVKGIDAVARRHGYHLLLCDTGASLTEERTYFDMLRTHLADGAICLDPVSTQRELASENSLLQWVACCEFDPKGSVPYVGIDNAKAARDAVKYLVERGRRRIAFINSDERFLYARQRKVGYMTALSEAGLTPYDGAIVKTDGLTFDDGRRVAKRLLASAIKPDAIFAVSDTLAIGAMQAVHELGLRVPQDVAVIGFDNIPLATMVQPALTTIAQPMFRLGENAANLLLERMRDPSTPALGTLLDHELVIRNSA</sequence>
<evidence type="ECO:0000259" key="4">
    <source>
        <dbReference type="PROSITE" id="PS50932"/>
    </source>
</evidence>
<dbReference type="InterPro" id="IPR001387">
    <property type="entry name" value="Cro/C1-type_HTH"/>
</dbReference>
<dbReference type="InterPro" id="IPR010982">
    <property type="entry name" value="Lambda_DNA-bd_dom_sf"/>
</dbReference>
<dbReference type="GO" id="GO:0000976">
    <property type="term" value="F:transcription cis-regulatory region binding"/>
    <property type="evidence" value="ECO:0007669"/>
    <property type="project" value="TreeGrafter"/>
</dbReference>
<dbReference type="SUPFAM" id="SSF53822">
    <property type="entry name" value="Periplasmic binding protein-like I"/>
    <property type="match status" value="1"/>
</dbReference>
<dbReference type="Pfam" id="PF13377">
    <property type="entry name" value="Peripla_BP_3"/>
    <property type="match status" value="1"/>
</dbReference>
<organism evidence="6 7">
    <name type="scientific">Paraburkholderia tuberum</name>
    <dbReference type="NCBI Taxonomy" id="157910"/>
    <lineage>
        <taxon>Bacteria</taxon>
        <taxon>Pseudomonadati</taxon>
        <taxon>Pseudomonadota</taxon>
        <taxon>Betaproteobacteria</taxon>
        <taxon>Burkholderiales</taxon>
        <taxon>Burkholderiaceae</taxon>
        <taxon>Paraburkholderia</taxon>
    </lineage>
</organism>
<name>A0A1H1KI09_9BURK</name>